<name>A0A6C1AZ44_9RHOO</name>
<evidence type="ECO:0000313" key="1">
    <source>
        <dbReference type="EMBL" id="QID16403.1"/>
    </source>
</evidence>
<dbReference type="RefSeq" id="WP_173763572.1">
    <property type="nucleotide sequence ID" value="NZ_CP048836.1"/>
</dbReference>
<reference evidence="1 2" key="1">
    <citation type="submission" date="2020-02" db="EMBL/GenBank/DDBJ databases">
        <title>Nitrogenibacter mangrovi gen. nov., sp. nov. isolated from mangrove sediment, a denitrifying betaproteobacterium.</title>
        <authorList>
            <person name="Liao H."/>
            <person name="Tian Y."/>
        </authorList>
    </citation>
    <scope>NUCLEOTIDE SEQUENCE [LARGE SCALE GENOMIC DNA]</scope>
    <source>
        <strain evidence="1 2">M9-3-2</strain>
    </source>
</reference>
<organism evidence="1 2">
    <name type="scientific">Nitrogeniibacter mangrovi</name>
    <dbReference type="NCBI Taxonomy" id="2016596"/>
    <lineage>
        <taxon>Bacteria</taxon>
        <taxon>Pseudomonadati</taxon>
        <taxon>Pseudomonadota</taxon>
        <taxon>Betaproteobacteria</taxon>
        <taxon>Rhodocyclales</taxon>
        <taxon>Zoogloeaceae</taxon>
        <taxon>Nitrogeniibacter</taxon>
    </lineage>
</organism>
<dbReference type="AlphaFoldDB" id="A0A6C1AZ44"/>
<accession>A0A6C1AZ44</accession>
<proteinExistence type="predicted"/>
<dbReference type="KEGG" id="azq:G3580_01430"/>
<dbReference type="EMBL" id="CP048836">
    <property type="protein sequence ID" value="QID16403.1"/>
    <property type="molecule type" value="Genomic_DNA"/>
</dbReference>
<evidence type="ECO:0000313" key="2">
    <source>
        <dbReference type="Proteomes" id="UP000501991"/>
    </source>
</evidence>
<protein>
    <submittedName>
        <fullName evidence="1">Uncharacterized protein</fullName>
    </submittedName>
</protein>
<gene>
    <name evidence="1" type="ORF">G3580_01430</name>
</gene>
<sequence length="85" mass="9506">MMLVRRGLARQEHKVKCADADRCLASIRPDAPSGDAFFSASVPIPVFVQKKARYRQDRARFPDVVFALRHTALAGPHLRHAVLTP</sequence>
<dbReference type="Proteomes" id="UP000501991">
    <property type="component" value="Chromosome"/>
</dbReference>
<keyword evidence="2" id="KW-1185">Reference proteome</keyword>